<dbReference type="EMBL" id="JACVVK020000111">
    <property type="protein sequence ID" value="KAK7491741.1"/>
    <property type="molecule type" value="Genomic_DNA"/>
</dbReference>
<evidence type="ECO:0000313" key="1">
    <source>
        <dbReference type="EMBL" id="KAK7491741.1"/>
    </source>
</evidence>
<dbReference type="Proteomes" id="UP001519460">
    <property type="component" value="Unassembled WGS sequence"/>
</dbReference>
<sequence>MKIVVEGHAEGGEGVCVACLDAAAQDRKDRKRLLVSPQSIPNSSRFDLSLVRVANPPTPSLTPEPRYRCLRISRRQQTAWCPFSPPLPLVPQINQGESQPDLCPPSPLRLPSCKAAHSSRTSVLGS</sequence>
<organism evidence="1 2">
    <name type="scientific">Batillaria attramentaria</name>
    <dbReference type="NCBI Taxonomy" id="370345"/>
    <lineage>
        <taxon>Eukaryota</taxon>
        <taxon>Metazoa</taxon>
        <taxon>Spiralia</taxon>
        <taxon>Lophotrochozoa</taxon>
        <taxon>Mollusca</taxon>
        <taxon>Gastropoda</taxon>
        <taxon>Caenogastropoda</taxon>
        <taxon>Sorbeoconcha</taxon>
        <taxon>Cerithioidea</taxon>
        <taxon>Batillariidae</taxon>
        <taxon>Batillaria</taxon>
    </lineage>
</organism>
<dbReference type="AlphaFoldDB" id="A0ABD0KWR1"/>
<protein>
    <submittedName>
        <fullName evidence="1">Uncharacterized protein</fullName>
    </submittedName>
</protein>
<proteinExistence type="predicted"/>
<evidence type="ECO:0000313" key="2">
    <source>
        <dbReference type="Proteomes" id="UP001519460"/>
    </source>
</evidence>
<comment type="caution">
    <text evidence="1">The sequence shown here is derived from an EMBL/GenBank/DDBJ whole genome shotgun (WGS) entry which is preliminary data.</text>
</comment>
<keyword evidence="2" id="KW-1185">Reference proteome</keyword>
<reference evidence="1 2" key="1">
    <citation type="journal article" date="2023" name="Sci. Data">
        <title>Genome assembly of the Korean intertidal mud-creeper Batillaria attramentaria.</title>
        <authorList>
            <person name="Patra A.K."/>
            <person name="Ho P.T."/>
            <person name="Jun S."/>
            <person name="Lee S.J."/>
            <person name="Kim Y."/>
            <person name="Won Y.J."/>
        </authorList>
    </citation>
    <scope>NUCLEOTIDE SEQUENCE [LARGE SCALE GENOMIC DNA]</scope>
    <source>
        <strain evidence="1">Wonlab-2016</strain>
    </source>
</reference>
<gene>
    <name evidence="1" type="ORF">BaRGS_00016997</name>
</gene>
<name>A0ABD0KWR1_9CAEN</name>
<accession>A0ABD0KWR1</accession>